<sequence length="212" mass="23360">MRAPLFVLFLLLLGGCAGAERNPGSLPYKYWRLGFLAPDYMEVWVETADVEDIHGNLFYRMGGGTVSIARPSDGSGNAAGWRRGLGWGAGRHVNGADLPKRIYVRWQSLAEPQTYRVIVDIPERARQLMSERLDPPCRTSEYRHALALGLAPGGVVRGWVMSTCGGPIEVLRAQAEIEPKGPYEGTSHGGHRPLSETSRAYIEKHGIPYGSW</sequence>
<protein>
    <submittedName>
        <fullName evidence="3">DUF2931 domain-containing protein</fullName>
    </submittedName>
    <submittedName>
        <fullName evidence="2">DUF2931 family protein</fullName>
    </submittedName>
</protein>
<evidence type="ECO:0000256" key="1">
    <source>
        <dbReference type="SAM" id="SignalP"/>
    </source>
</evidence>
<dbReference type="PROSITE" id="PS51257">
    <property type="entry name" value="PROKAR_LIPOPROTEIN"/>
    <property type="match status" value="1"/>
</dbReference>
<dbReference type="EMBL" id="JAAMRD010000008">
    <property type="protein sequence ID" value="MBA1305148.1"/>
    <property type="molecule type" value="Genomic_DNA"/>
</dbReference>
<dbReference type="EMBL" id="POUT01000005">
    <property type="protein sequence ID" value="PNG09520.1"/>
    <property type="molecule type" value="Genomic_DNA"/>
</dbReference>
<evidence type="ECO:0000313" key="3">
    <source>
        <dbReference type="EMBL" id="PNG09520.1"/>
    </source>
</evidence>
<gene>
    <name evidence="3" type="ORF">CXK94_10830</name>
    <name evidence="2" type="ORF">G7024_12105</name>
</gene>
<evidence type="ECO:0000313" key="4">
    <source>
        <dbReference type="Proteomes" id="UP000236023"/>
    </source>
</evidence>
<dbReference type="RefSeq" id="WP_003282697.1">
    <property type="nucleotide sequence ID" value="NZ_CP036186.1"/>
</dbReference>
<accession>A0A0C2RTC6</accession>
<reference evidence="2" key="2">
    <citation type="submission" date="2020-02" db="EMBL/GenBank/DDBJ databases">
        <title>Synteny-based analysis reveals conserved mechanism for high triclosan tolerance in Pseudomonas, as well as instances of horizontal transfer.</title>
        <authorList>
            <person name="Mcfarland A.G."/>
            <person name="Bertucci H.K."/>
            <person name="Litmann E."/>
            <person name="Shen J."/>
            <person name="Huttenhower C."/>
            <person name="Hartmann E.M."/>
        </authorList>
    </citation>
    <scope>NUCLEOTIDE SEQUENCE</scope>
    <source>
        <strain evidence="2">109A1</strain>
    </source>
</reference>
<organism evidence="3 4">
    <name type="scientific">Stutzerimonas stutzeri</name>
    <name type="common">Pseudomonas stutzeri</name>
    <dbReference type="NCBI Taxonomy" id="316"/>
    <lineage>
        <taxon>Bacteria</taxon>
        <taxon>Pseudomonadati</taxon>
        <taxon>Pseudomonadota</taxon>
        <taxon>Gammaproteobacteria</taxon>
        <taxon>Pseudomonadales</taxon>
        <taxon>Pseudomonadaceae</taxon>
        <taxon>Stutzerimonas</taxon>
    </lineage>
</organism>
<name>A0A0C2RTC6_STUST</name>
<keyword evidence="1" id="KW-0732">Signal</keyword>
<comment type="caution">
    <text evidence="3">The sequence shown here is derived from an EMBL/GenBank/DDBJ whole genome shotgun (WGS) entry which is preliminary data.</text>
</comment>
<feature type="chain" id="PRO_5002166895" evidence="1">
    <location>
        <begin position="20"/>
        <end position="212"/>
    </location>
</feature>
<dbReference type="AlphaFoldDB" id="A0A0C2RTC6"/>
<feature type="signal peptide" evidence="1">
    <location>
        <begin position="1"/>
        <end position="19"/>
    </location>
</feature>
<proteinExistence type="predicted"/>
<dbReference type="GeneID" id="77261943"/>
<dbReference type="InterPro" id="IPR021326">
    <property type="entry name" value="DUF2931"/>
</dbReference>
<dbReference type="Pfam" id="PF11153">
    <property type="entry name" value="DUF2931"/>
    <property type="match status" value="1"/>
</dbReference>
<reference evidence="3 4" key="1">
    <citation type="submission" date="2018-01" db="EMBL/GenBank/DDBJ databases">
        <title>Denitrification phenotypes of diverse strains of Pseudomonas stutzeri.</title>
        <authorList>
            <person name="Milligan D.A."/>
            <person name="Bergaust L."/>
            <person name="Bakken L.R."/>
            <person name="Frostegard A."/>
        </authorList>
    </citation>
    <scope>NUCLEOTIDE SEQUENCE [LARGE SCALE GENOMIC DNA]</scope>
    <source>
        <strain evidence="3 4">24a75</strain>
    </source>
</reference>
<dbReference type="Proteomes" id="UP001138621">
    <property type="component" value="Unassembled WGS sequence"/>
</dbReference>
<dbReference type="OrthoDB" id="6993804at2"/>
<evidence type="ECO:0000313" key="2">
    <source>
        <dbReference type="EMBL" id="MBA1305148.1"/>
    </source>
</evidence>
<dbReference type="Proteomes" id="UP000236023">
    <property type="component" value="Unassembled WGS sequence"/>
</dbReference>